<comment type="caution">
    <text evidence="1">The sequence shown here is derived from an EMBL/GenBank/DDBJ whole genome shotgun (WGS) entry which is preliminary data.</text>
</comment>
<evidence type="ECO:0000313" key="2">
    <source>
        <dbReference type="Proteomes" id="UP001444661"/>
    </source>
</evidence>
<gene>
    <name evidence="1" type="ORF">PG993_008750</name>
</gene>
<accession>A0ABR1SP73</accession>
<name>A0ABR1SP73_9PEZI</name>
<evidence type="ECO:0008006" key="3">
    <source>
        <dbReference type="Google" id="ProtNLM"/>
    </source>
</evidence>
<dbReference type="EMBL" id="JAQQWK010000008">
    <property type="protein sequence ID" value="KAK8036136.1"/>
    <property type="molecule type" value="Genomic_DNA"/>
</dbReference>
<reference evidence="1 2" key="1">
    <citation type="submission" date="2023-01" db="EMBL/GenBank/DDBJ databases">
        <title>Analysis of 21 Apiospora genomes using comparative genomics revels a genus with tremendous synthesis potential of carbohydrate active enzymes and secondary metabolites.</title>
        <authorList>
            <person name="Sorensen T."/>
        </authorList>
    </citation>
    <scope>NUCLEOTIDE SEQUENCE [LARGE SCALE GENOMIC DNA]</scope>
    <source>
        <strain evidence="1 2">CBS 33761</strain>
    </source>
</reference>
<protein>
    <recommendedName>
        <fullName evidence="3">F-box domain-containing protein</fullName>
    </recommendedName>
</protein>
<sequence length="271" mass="31680">MDDLTAFEDSLWLFEEEPTVRDSKGNDGAEFKPFPRLPIELRLKILRLLDLRFLFNKEIDFLRLYSCTRRICSTLTSTHLRGVQRLTVATCFHWNWAHNFNDGWDLYWFKESYGAHSRPEHRTIGTLLHYFKARYLPDLVHLKLEQHDGPGFELGALANVREDLRDSIRPLFFRYKEGAGGVEIIPLVEADIIPETYPPRYKRILSMLKGFEIFFLGPGETSCLLAEPAAKHQVWLETVGITLWDVFAPHYFMDKDGINGYATDRQADYFR</sequence>
<keyword evidence="2" id="KW-1185">Reference proteome</keyword>
<proteinExistence type="predicted"/>
<evidence type="ECO:0000313" key="1">
    <source>
        <dbReference type="EMBL" id="KAK8036136.1"/>
    </source>
</evidence>
<organism evidence="1 2">
    <name type="scientific">Apiospora rasikravindrae</name>
    <dbReference type="NCBI Taxonomy" id="990691"/>
    <lineage>
        <taxon>Eukaryota</taxon>
        <taxon>Fungi</taxon>
        <taxon>Dikarya</taxon>
        <taxon>Ascomycota</taxon>
        <taxon>Pezizomycotina</taxon>
        <taxon>Sordariomycetes</taxon>
        <taxon>Xylariomycetidae</taxon>
        <taxon>Amphisphaeriales</taxon>
        <taxon>Apiosporaceae</taxon>
        <taxon>Apiospora</taxon>
    </lineage>
</organism>
<dbReference type="Proteomes" id="UP001444661">
    <property type="component" value="Unassembled WGS sequence"/>
</dbReference>